<keyword evidence="2" id="KW-1185">Reference proteome</keyword>
<proteinExistence type="predicted"/>
<sequence length="75" mass="8321">MSSTVSPSPTAVSDGLTLQTRLFLIRLHGQRLSKKDKCIQIHRTSNLIALPLIITSTLLIFIAKDWAWTGGLFNN</sequence>
<keyword evidence="1" id="KW-0472">Membrane</keyword>
<keyword evidence="1" id="KW-1133">Transmembrane helix</keyword>
<organism evidence="2 3">
    <name type="scientific">Heterorhabditis bacteriophora</name>
    <name type="common">Entomopathogenic nematode worm</name>
    <dbReference type="NCBI Taxonomy" id="37862"/>
    <lineage>
        <taxon>Eukaryota</taxon>
        <taxon>Metazoa</taxon>
        <taxon>Ecdysozoa</taxon>
        <taxon>Nematoda</taxon>
        <taxon>Chromadorea</taxon>
        <taxon>Rhabditida</taxon>
        <taxon>Rhabditina</taxon>
        <taxon>Rhabditomorpha</taxon>
        <taxon>Strongyloidea</taxon>
        <taxon>Heterorhabditidae</taxon>
        <taxon>Heterorhabditis</taxon>
    </lineage>
</organism>
<accession>A0A1I7XH49</accession>
<dbReference type="AlphaFoldDB" id="A0A1I7XH49"/>
<dbReference type="WBParaSite" id="Hba_17011">
    <property type="protein sequence ID" value="Hba_17011"/>
    <property type="gene ID" value="Hba_17011"/>
</dbReference>
<evidence type="ECO:0000313" key="3">
    <source>
        <dbReference type="WBParaSite" id="Hba_17011"/>
    </source>
</evidence>
<name>A0A1I7XH49_HETBA</name>
<keyword evidence="1" id="KW-0812">Transmembrane</keyword>
<evidence type="ECO:0000256" key="1">
    <source>
        <dbReference type="SAM" id="Phobius"/>
    </source>
</evidence>
<protein>
    <submittedName>
        <fullName evidence="3">Uncharacterized protein</fullName>
    </submittedName>
</protein>
<feature type="transmembrane region" description="Helical" evidence="1">
    <location>
        <begin position="44"/>
        <end position="63"/>
    </location>
</feature>
<evidence type="ECO:0000313" key="2">
    <source>
        <dbReference type="Proteomes" id="UP000095283"/>
    </source>
</evidence>
<reference evidence="3" key="1">
    <citation type="submission" date="2016-11" db="UniProtKB">
        <authorList>
            <consortium name="WormBaseParasite"/>
        </authorList>
    </citation>
    <scope>IDENTIFICATION</scope>
</reference>
<dbReference type="Proteomes" id="UP000095283">
    <property type="component" value="Unplaced"/>
</dbReference>